<dbReference type="CDD" id="cd17341">
    <property type="entry name" value="MFS_NRT2_like"/>
    <property type="match status" value="1"/>
</dbReference>
<keyword evidence="6 8" id="KW-0534">Nitrate assimilation</keyword>
<organism evidence="10 11">
    <name type="scientific">Oligella ureolytica</name>
    <dbReference type="NCBI Taxonomy" id="90244"/>
    <lineage>
        <taxon>Bacteria</taxon>
        <taxon>Pseudomonadati</taxon>
        <taxon>Pseudomonadota</taxon>
        <taxon>Betaproteobacteria</taxon>
        <taxon>Burkholderiales</taxon>
        <taxon>Alcaligenaceae</taxon>
        <taxon>Oligella</taxon>
    </lineage>
</organism>
<feature type="transmembrane region" description="Helical" evidence="8">
    <location>
        <begin position="313"/>
        <end position="332"/>
    </location>
</feature>
<feature type="transmembrane region" description="Helical" evidence="8">
    <location>
        <begin position="391"/>
        <end position="414"/>
    </location>
</feature>
<evidence type="ECO:0000256" key="8">
    <source>
        <dbReference type="RuleBase" id="RU366033"/>
    </source>
</evidence>
<dbReference type="Proteomes" id="UP000594903">
    <property type="component" value="Chromosome"/>
</dbReference>
<evidence type="ECO:0000313" key="10">
    <source>
        <dbReference type="EMBL" id="SUA53780.1"/>
    </source>
</evidence>
<evidence type="ECO:0000256" key="1">
    <source>
        <dbReference type="ARBA" id="ARBA00004141"/>
    </source>
</evidence>
<dbReference type="InterPro" id="IPR036259">
    <property type="entry name" value="MFS_trans_sf"/>
</dbReference>
<evidence type="ECO:0000256" key="7">
    <source>
        <dbReference type="ARBA" id="ARBA00023136"/>
    </source>
</evidence>
<name>A0A378XEN3_9BURK</name>
<sequence>MRYVLTDWRVESPEFWEDTGKKIANRNLSLSIFALALAFIVWQLWSVTVVYLPQVGFELTANQQAWLIGAPALSGATLRIFYSFVVPIFGGRRWTAISTLLLLIPSLGLGIAVQNPETSYSTLLILALFCGFGSGNFSSSMANISYFFPKDKKGTALGLNAGLGNLGISIMQFLIPVVVGFSIFGALGGEGQQIVTNGATQTIWLQNAGFVWVPFIVLSGLLAWFGMNDLSLMKASFKDQLTALKSKHNWYMCWLYLGTFGSFIGFSAAFPFLLRNQFADQNALHLAFFGPLIGAITRPVGGWISDKLGGARVTHWVFIGMVIAICGVIASLPSEGTSGNFLGFFIAFMVLFALSGIGNGSTFMQIPIIFSKVHGYRAEAGLISREEAEKTAAKEGATVVGFSAAIAAYGGFFIPKSYGMALEMTGSISAAFIGFIIFYISCVLLNYWYYARKNARYKC</sequence>
<dbReference type="RefSeq" id="WP_018575707.1">
    <property type="nucleotide sequence ID" value="NZ_CP065725.1"/>
</dbReference>
<protein>
    <recommendedName>
        <fullName evidence="8">Nitrate/nitrite transporter</fullName>
    </recommendedName>
</protein>
<keyword evidence="12" id="KW-1185">Reference proteome</keyword>
<dbReference type="Gene3D" id="1.20.1250.20">
    <property type="entry name" value="MFS general substrate transporter like domains"/>
    <property type="match status" value="1"/>
</dbReference>
<feature type="transmembrane region" description="Helical" evidence="8">
    <location>
        <begin position="426"/>
        <end position="449"/>
    </location>
</feature>
<comment type="similarity">
    <text evidence="2 8">Belongs to the major facilitator superfamily. Nitrate/nitrite porter (TC 2.A.1.8) family.</text>
</comment>
<gene>
    <name evidence="10" type="primary">narK</name>
    <name evidence="9" type="ORF">I6G29_06245</name>
    <name evidence="10" type="ORF">NCTC11997_01305</name>
</gene>
<dbReference type="EMBL" id="UGSB01000001">
    <property type="protein sequence ID" value="SUA53780.1"/>
    <property type="molecule type" value="Genomic_DNA"/>
</dbReference>
<feature type="transmembrane region" description="Helical" evidence="8">
    <location>
        <begin position="204"/>
        <end position="227"/>
    </location>
</feature>
<feature type="transmembrane region" description="Helical" evidence="8">
    <location>
        <begin position="344"/>
        <end position="370"/>
    </location>
</feature>
<accession>A0A378XEN3</accession>
<keyword evidence="7 8" id="KW-0472">Membrane</keyword>
<feature type="transmembrane region" description="Helical" evidence="8">
    <location>
        <begin position="30"/>
        <end position="52"/>
    </location>
</feature>
<evidence type="ECO:0000313" key="12">
    <source>
        <dbReference type="Proteomes" id="UP000594903"/>
    </source>
</evidence>
<evidence type="ECO:0000256" key="6">
    <source>
        <dbReference type="ARBA" id="ARBA00023063"/>
    </source>
</evidence>
<keyword evidence="8" id="KW-1003">Cell membrane</keyword>
<evidence type="ECO:0000313" key="11">
    <source>
        <dbReference type="Proteomes" id="UP000254603"/>
    </source>
</evidence>
<dbReference type="OrthoDB" id="9771451at2"/>
<keyword evidence="4 8" id="KW-0812">Transmembrane</keyword>
<dbReference type="GO" id="GO:0015113">
    <property type="term" value="F:nitrite transmembrane transporter activity"/>
    <property type="evidence" value="ECO:0007669"/>
    <property type="project" value="InterPro"/>
</dbReference>
<dbReference type="GO" id="GO:0042128">
    <property type="term" value="P:nitrate assimilation"/>
    <property type="evidence" value="ECO:0007669"/>
    <property type="project" value="UniProtKB-UniRule"/>
</dbReference>
<dbReference type="EMBL" id="CP065725">
    <property type="protein sequence ID" value="QPT41127.1"/>
    <property type="molecule type" value="Genomic_DNA"/>
</dbReference>
<dbReference type="AlphaFoldDB" id="A0A378XEN3"/>
<feature type="transmembrane region" description="Helical" evidence="8">
    <location>
        <begin position="64"/>
        <end position="82"/>
    </location>
</feature>
<comment type="subcellular location">
    <subcellularLocation>
        <location evidence="8">Cell membrane</location>
        <topology evidence="8">Multi-pass membrane protein</topology>
    </subcellularLocation>
    <subcellularLocation>
        <location evidence="1">Membrane</location>
        <topology evidence="1">Multi-pass membrane protein</topology>
    </subcellularLocation>
</comment>
<feature type="transmembrane region" description="Helical" evidence="8">
    <location>
        <begin position="157"/>
        <end position="184"/>
    </location>
</feature>
<feature type="transmembrane region" description="Helical" evidence="8">
    <location>
        <begin position="94"/>
        <end position="113"/>
    </location>
</feature>
<dbReference type="Proteomes" id="UP000254603">
    <property type="component" value="Unassembled WGS sequence"/>
</dbReference>
<evidence type="ECO:0000313" key="9">
    <source>
        <dbReference type="EMBL" id="QPT41127.1"/>
    </source>
</evidence>
<dbReference type="SUPFAM" id="SSF103473">
    <property type="entry name" value="MFS general substrate transporter"/>
    <property type="match status" value="1"/>
</dbReference>
<reference evidence="9 12" key="2">
    <citation type="submission" date="2020-12" db="EMBL/GenBank/DDBJ databases">
        <title>FDA dAtabase for Regulatory Grade micrObial Sequences (FDA-ARGOS): Supporting development and validation of Infectious Disease Dx tests.</title>
        <authorList>
            <person name="Sproer C."/>
            <person name="Gronow S."/>
            <person name="Severitt S."/>
            <person name="Schroder I."/>
            <person name="Tallon L."/>
            <person name="Sadzewicz L."/>
            <person name="Zhao X."/>
            <person name="Boylan J."/>
            <person name="Ott S."/>
            <person name="Bowen H."/>
            <person name="Vavikolanu K."/>
            <person name="Mehta A."/>
            <person name="Aluvathingal J."/>
            <person name="Nadendla S."/>
            <person name="Lowell S."/>
            <person name="Myers T."/>
            <person name="Yan Y."/>
            <person name="Sichtig H."/>
        </authorList>
    </citation>
    <scope>NUCLEOTIDE SEQUENCE [LARGE SCALE GENOMIC DNA]</scope>
    <source>
        <strain evidence="9 12">FDAARGOS_872</strain>
    </source>
</reference>
<reference evidence="10 11" key="1">
    <citation type="submission" date="2018-06" db="EMBL/GenBank/DDBJ databases">
        <authorList>
            <consortium name="Pathogen Informatics"/>
            <person name="Doyle S."/>
        </authorList>
    </citation>
    <scope>NUCLEOTIDE SEQUENCE [LARGE SCALE GENOMIC DNA]</scope>
    <source>
        <strain evidence="10 11">NCTC11997</strain>
    </source>
</reference>
<dbReference type="NCBIfam" id="TIGR00886">
    <property type="entry name" value="2A0108"/>
    <property type="match status" value="1"/>
</dbReference>
<evidence type="ECO:0000256" key="5">
    <source>
        <dbReference type="ARBA" id="ARBA00022989"/>
    </source>
</evidence>
<evidence type="ECO:0000256" key="2">
    <source>
        <dbReference type="ARBA" id="ARBA00008432"/>
    </source>
</evidence>
<feature type="transmembrane region" description="Helical" evidence="8">
    <location>
        <begin position="248"/>
        <end position="270"/>
    </location>
</feature>
<dbReference type="GO" id="GO:0005886">
    <property type="term" value="C:plasma membrane"/>
    <property type="evidence" value="ECO:0007669"/>
    <property type="project" value="UniProtKB-SubCell"/>
</dbReference>
<evidence type="ECO:0000256" key="4">
    <source>
        <dbReference type="ARBA" id="ARBA00022692"/>
    </source>
</evidence>
<feature type="transmembrane region" description="Helical" evidence="8">
    <location>
        <begin position="119"/>
        <end position="137"/>
    </location>
</feature>
<dbReference type="InterPro" id="IPR004737">
    <property type="entry name" value="NO3_transporter_NarK/NarU-like"/>
</dbReference>
<dbReference type="STRING" id="1122619.GCA_000373745_02528"/>
<dbReference type="InterPro" id="IPR044772">
    <property type="entry name" value="NO3_transporter"/>
</dbReference>
<dbReference type="Pfam" id="PF07690">
    <property type="entry name" value="MFS_1"/>
    <property type="match status" value="1"/>
</dbReference>
<proteinExistence type="inferred from homology"/>
<evidence type="ECO:0000256" key="3">
    <source>
        <dbReference type="ARBA" id="ARBA00022448"/>
    </source>
</evidence>
<feature type="transmembrane region" description="Helical" evidence="8">
    <location>
        <begin position="282"/>
        <end position="301"/>
    </location>
</feature>
<keyword evidence="5 8" id="KW-1133">Transmembrane helix</keyword>
<keyword evidence="3 8" id="KW-0813">Transport</keyword>
<dbReference type="InterPro" id="IPR011701">
    <property type="entry name" value="MFS"/>
</dbReference>
<dbReference type="PANTHER" id="PTHR23515">
    <property type="entry name" value="HIGH-AFFINITY NITRATE TRANSPORTER 2.3"/>
    <property type="match status" value="1"/>
</dbReference>
<dbReference type="GO" id="GO:0015112">
    <property type="term" value="F:nitrate transmembrane transporter activity"/>
    <property type="evidence" value="ECO:0007669"/>
    <property type="project" value="UniProtKB-UniRule"/>
</dbReference>